<keyword evidence="2" id="KW-0012">Acyltransferase</keyword>
<accession>A0A422QJT4</accession>
<comment type="caution">
    <text evidence="4">The sequence shown here is derived from an EMBL/GenBank/DDBJ whole genome shotgun (WGS) entry which is preliminary data.</text>
</comment>
<evidence type="ECO:0000313" key="4">
    <source>
        <dbReference type="EMBL" id="RNF30172.1"/>
    </source>
</evidence>
<gene>
    <name evidence="4" type="ORF">NM04_14025</name>
</gene>
<dbReference type="EMBL" id="JSAB01000133">
    <property type="protein sequence ID" value="RNF30172.1"/>
    <property type="molecule type" value="Genomic_DNA"/>
</dbReference>
<proteinExistence type="predicted"/>
<evidence type="ECO:0000256" key="1">
    <source>
        <dbReference type="ARBA" id="ARBA00022679"/>
    </source>
</evidence>
<dbReference type="PROSITE" id="PS51186">
    <property type="entry name" value="GNAT"/>
    <property type="match status" value="1"/>
</dbReference>
<keyword evidence="1" id="KW-0808">Transferase</keyword>
<dbReference type="SUPFAM" id="SSF55729">
    <property type="entry name" value="Acyl-CoA N-acyltransferases (Nat)"/>
    <property type="match status" value="1"/>
</dbReference>
<sequence length="155" mass="17379">MNVSLEPVTVDNFETLLEMELPPEQDRWIANNACSIAQASFYPDWRTRAIYHEGAPAGFLLYDVASHDEAGHYGIYRFMVDHPKQGRGIGRRALELLLEELRAQPDAQRITICYKPENLAARGLYLSCGFVEVGVDELGEMIAEIRLPRTAAALA</sequence>
<evidence type="ECO:0000313" key="5">
    <source>
        <dbReference type="Proteomes" id="UP000283254"/>
    </source>
</evidence>
<keyword evidence="5" id="KW-1185">Reference proteome</keyword>
<dbReference type="Gene3D" id="3.40.630.30">
    <property type="match status" value="1"/>
</dbReference>
<dbReference type="PANTHER" id="PTHR43420:SF47">
    <property type="entry name" value="N-ACETYLTRANSFERASE DOMAIN-CONTAINING PROTEIN"/>
    <property type="match status" value="1"/>
</dbReference>
<dbReference type="PANTHER" id="PTHR43420">
    <property type="entry name" value="ACETYLTRANSFERASE"/>
    <property type="match status" value="1"/>
</dbReference>
<organism evidence="4 5">
    <name type="scientific">Massilia aurea</name>
    <dbReference type="NCBI Taxonomy" id="373040"/>
    <lineage>
        <taxon>Bacteria</taxon>
        <taxon>Pseudomonadati</taxon>
        <taxon>Pseudomonadota</taxon>
        <taxon>Betaproteobacteria</taxon>
        <taxon>Burkholderiales</taxon>
        <taxon>Oxalobacteraceae</taxon>
        <taxon>Telluria group</taxon>
        <taxon>Massilia</taxon>
    </lineage>
</organism>
<dbReference type="InterPro" id="IPR000182">
    <property type="entry name" value="GNAT_dom"/>
</dbReference>
<dbReference type="AlphaFoldDB" id="A0A422QJT4"/>
<evidence type="ECO:0000259" key="3">
    <source>
        <dbReference type="PROSITE" id="PS51186"/>
    </source>
</evidence>
<evidence type="ECO:0000256" key="2">
    <source>
        <dbReference type="ARBA" id="ARBA00023315"/>
    </source>
</evidence>
<dbReference type="InterPro" id="IPR050680">
    <property type="entry name" value="YpeA/RimI_acetyltransf"/>
</dbReference>
<dbReference type="GO" id="GO:0016747">
    <property type="term" value="F:acyltransferase activity, transferring groups other than amino-acyl groups"/>
    <property type="evidence" value="ECO:0007669"/>
    <property type="project" value="InterPro"/>
</dbReference>
<dbReference type="Proteomes" id="UP000283254">
    <property type="component" value="Unassembled WGS sequence"/>
</dbReference>
<name>A0A422QJT4_9BURK</name>
<dbReference type="Pfam" id="PF00583">
    <property type="entry name" value="Acetyltransf_1"/>
    <property type="match status" value="1"/>
</dbReference>
<dbReference type="InterPro" id="IPR016181">
    <property type="entry name" value="Acyl_CoA_acyltransferase"/>
</dbReference>
<feature type="domain" description="N-acetyltransferase" evidence="3">
    <location>
        <begin position="3"/>
        <end position="152"/>
    </location>
</feature>
<reference evidence="4" key="1">
    <citation type="submission" date="2014-10" db="EMBL/GenBank/DDBJ databases">
        <title>Massilia sp. genome.</title>
        <authorList>
            <person name="Xu B."/>
            <person name="Dai L."/>
            <person name="Huang Z."/>
        </authorList>
    </citation>
    <scope>NUCLEOTIDE SEQUENCE [LARGE SCALE GENOMIC DNA]</scope>
    <source>
        <strain evidence="4">CFS-1</strain>
    </source>
</reference>
<protein>
    <recommendedName>
        <fullName evidence="3">N-acetyltransferase domain-containing protein</fullName>
    </recommendedName>
</protein>